<organism evidence="2 3">
    <name type="scientific">Novosphingobium clariflavum</name>
    <dbReference type="NCBI Taxonomy" id="2029884"/>
    <lineage>
        <taxon>Bacteria</taxon>
        <taxon>Pseudomonadati</taxon>
        <taxon>Pseudomonadota</taxon>
        <taxon>Alphaproteobacteria</taxon>
        <taxon>Sphingomonadales</taxon>
        <taxon>Sphingomonadaceae</taxon>
        <taxon>Novosphingobium</taxon>
    </lineage>
</organism>
<sequence>MSQGNPESVSGAKPLSGPEPLSGKVVTVLGGTGFLGRHLVQELFERGARVRIASRNPDKAWAIKPLGNLGQIQFARVDVTKLDSLARVLAGSDAVVNLVGAFTGDLDAVQGRGAGRIAAAAKAAGAQALVHVSAIGADAGSDVAYARTKAEGEQAVLSEFPDATVIRPSILFGPDDNFVMMFGSLIARARVLPVFAPEAKLQPVFVDDVADAIAVALTSPEVHGSKTFELAGPEVISMLDLNTRIMVAENRERTLMPMPDALAGLIAALPGTPISTDQLKLLKAGSIASGLLPGLAELGVAARPLGLFLDRWMTQFREHGRFGAKPART</sequence>
<evidence type="ECO:0000313" key="3">
    <source>
        <dbReference type="Proteomes" id="UP001589858"/>
    </source>
</evidence>
<dbReference type="Proteomes" id="UP001589858">
    <property type="component" value="Unassembled WGS sequence"/>
</dbReference>
<accession>A0ABV6SD59</accession>
<dbReference type="EMBL" id="JBHLTM010000085">
    <property type="protein sequence ID" value="MFC0687198.1"/>
    <property type="molecule type" value="Genomic_DNA"/>
</dbReference>
<feature type="domain" description="NAD-dependent epimerase/dehydratase" evidence="1">
    <location>
        <begin position="26"/>
        <end position="223"/>
    </location>
</feature>
<name>A0ABV6SD59_9SPHN</name>
<evidence type="ECO:0000313" key="2">
    <source>
        <dbReference type="EMBL" id="MFC0687198.1"/>
    </source>
</evidence>
<evidence type="ECO:0000259" key="1">
    <source>
        <dbReference type="Pfam" id="PF01370"/>
    </source>
</evidence>
<reference evidence="2 3" key="1">
    <citation type="submission" date="2024-09" db="EMBL/GenBank/DDBJ databases">
        <authorList>
            <person name="Sun Q."/>
            <person name="Mori K."/>
        </authorList>
    </citation>
    <scope>NUCLEOTIDE SEQUENCE [LARGE SCALE GENOMIC DNA]</scope>
    <source>
        <strain evidence="2 3">CICC 11035S</strain>
    </source>
</reference>
<dbReference type="PANTHER" id="PTHR12126:SF11">
    <property type="entry name" value="NADH DEHYDROGENASE [UBIQUINONE] 1 ALPHA SUBCOMPLEX SUBUNIT 9, MITOCHONDRIAL"/>
    <property type="match status" value="1"/>
</dbReference>
<dbReference type="InterPro" id="IPR051207">
    <property type="entry name" value="ComplexI_NDUFA9_subunit"/>
</dbReference>
<dbReference type="InterPro" id="IPR036291">
    <property type="entry name" value="NAD(P)-bd_dom_sf"/>
</dbReference>
<gene>
    <name evidence="2" type="ORF">ACFFF8_21660</name>
</gene>
<dbReference type="Pfam" id="PF01370">
    <property type="entry name" value="Epimerase"/>
    <property type="match status" value="1"/>
</dbReference>
<dbReference type="Gene3D" id="3.40.50.720">
    <property type="entry name" value="NAD(P)-binding Rossmann-like Domain"/>
    <property type="match status" value="1"/>
</dbReference>
<comment type="caution">
    <text evidence="2">The sequence shown here is derived from an EMBL/GenBank/DDBJ whole genome shotgun (WGS) entry which is preliminary data.</text>
</comment>
<proteinExistence type="predicted"/>
<dbReference type="SUPFAM" id="SSF51735">
    <property type="entry name" value="NAD(P)-binding Rossmann-fold domains"/>
    <property type="match status" value="1"/>
</dbReference>
<dbReference type="RefSeq" id="WP_267219751.1">
    <property type="nucleotide sequence ID" value="NZ_JAPCWC010000005.1"/>
</dbReference>
<dbReference type="CDD" id="cd05271">
    <property type="entry name" value="NDUFA9_like_SDR_a"/>
    <property type="match status" value="1"/>
</dbReference>
<protein>
    <submittedName>
        <fullName evidence="2">Complex I NDUFA9 subunit family protein</fullName>
    </submittedName>
</protein>
<dbReference type="PANTHER" id="PTHR12126">
    <property type="entry name" value="NADH-UBIQUINONE OXIDOREDUCTASE 39 KDA SUBUNIT-RELATED"/>
    <property type="match status" value="1"/>
</dbReference>
<keyword evidence="3" id="KW-1185">Reference proteome</keyword>
<dbReference type="InterPro" id="IPR001509">
    <property type="entry name" value="Epimerase_deHydtase"/>
</dbReference>